<comment type="caution">
    <text evidence="1">The sequence shown here is derived from an EMBL/GenBank/DDBJ whole genome shotgun (WGS) entry which is preliminary data.</text>
</comment>
<gene>
    <name evidence="1" type="ORF">KI387_018000</name>
</gene>
<dbReference type="Proteomes" id="UP000824469">
    <property type="component" value="Unassembled WGS sequence"/>
</dbReference>
<reference evidence="1 2" key="1">
    <citation type="journal article" date="2021" name="Nat. Plants">
        <title>The Taxus genome provides insights into paclitaxel biosynthesis.</title>
        <authorList>
            <person name="Xiong X."/>
            <person name="Gou J."/>
            <person name="Liao Q."/>
            <person name="Li Y."/>
            <person name="Zhou Q."/>
            <person name="Bi G."/>
            <person name="Li C."/>
            <person name="Du R."/>
            <person name="Wang X."/>
            <person name="Sun T."/>
            <person name="Guo L."/>
            <person name="Liang H."/>
            <person name="Lu P."/>
            <person name="Wu Y."/>
            <person name="Zhang Z."/>
            <person name="Ro D.K."/>
            <person name="Shang Y."/>
            <person name="Huang S."/>
            <person name="Yan J."/>
        </authorList>
    </citation>
    <scope>NUCLEOTIDE SEQUENCE [LARGE SCALE GENOMIC DNA]</scope>
    <source>
        <strain evidence="1">Ta-2019</strain>
    </source>
</reference>
<dbReference type="EMBL" id="JAHRHJ020000003">
    <property type="protein sequence ID" value="KAH9323361.1"/>
    <property type="molecule type" value="Genomic_DNA"/>
</dbReference>
<dbReference type="AlphaFoldDB" id="A0AA38LGP4"/>
<feature type="non-terminal residue" evidence="1">
    <location>
        <position position="90"/>
    </location>
</feature>
<name>A0AA38LGP4_TAXCH</name>
<feature type="non-terminal residue" evidence="1">
    <location>
        <position position="1"/>
    </location>
</feature>
<evidence type="ECO:0000313" key="1">
    <source>
        <dbReference type="EMBL" id="KAH9323361.1"/>
    </source>
</evidence>
<sequence length="90" mass="10021">VGGCRRATEDFAVARQVNAVTRVNRPLCRASIDLLTRVTEGAVRLDARQQNLPSRVCSLLSQCLIIRRIFFIQPPKNSPSRETGSGDIRQ</sequence>
<organism evidence="1 2">
    <name type="scientific">Taxus chinensis</name>
    <name type="common">Chinese yew</name>
    <name type="synonym">Taxus wallichiana var. chinensis</name>
    <dbReference type="NCBI Taxonomy" id="29808"/>
    <lineage>
        <taxon>Eukaryota</taxon>
        <taxon>Viridiplantae</taxon>
        <taxon>Streptophyta</taxon>
        <taxon>Embryophyta</taxon>
        <taxon>Tracheophyta</taxon>
        <taxon>Spermatophyta</taxon>
        <taxon>Pinopsida</taxon>
        <taxon>Pinidae</taxon>
        <taxon>Conifers II</taxon>
        <taxon>Cupressales</taxon>
        <taxon>Taxaceae</taxon>
        <taxon>Taxus</taxon>
    </lineage>
</organism>
<accession>A0AA38LGP4</accession>
<proteinExistence type="predicted"/>
<keyword evidence="2" id="KW-1185">Reference proteome</keyword>
<protein>
    <submittedName>
        <fullName evidence="1">Uncharacterized protein</fullName>
    </submittedName>
</protein>
<evidence type="ECO:0000313" key="2">
    <source>
        <dbReference type="Proteomes" id="UP000824469"/>
    </source>
</evidence>